<dbReference type="InterPro" id="IPR002110">
    <property type="entry name" value="Ankyrin_rpt"/>
</dbReference>
<gene>
    <name evidence="1" type="ORF">CFP56_026656</name>
</gene>
<evidence type="ECO:0000313" key="1">
    <source>
        <dbReference type="EMBL" id="KAK7832263.1"/>
    </source>
</evidence>
<dbReference type="InterPro" id="IPR036770">
    <property type="entry name" value="Ankyrin_rpt-contain_sf"/>
</dbReference>
<reference evidence="1 2" key="1">
    <citation type="journal article" date="2018" name="Sci. Data">
        <title>The draft genome sequence of cork oak.</title>
        <authorList>
            <person name="Ramos A.M."/>
            <person name="Usie A."/>
            <person name="Barbosa P."/>
            <person name="Barros P.M."/>
            <person name="Capote T."/>
            <person name="Chaves I."/>
            <person name="Simoes F."/>
            <person name="Abreu I."/>
            <person name="Carrasquinho I."/>
            <person name="Faro C."/>
            <person name="Guimaraes J.B."/>
            <person name="Mendonca D."/>
            <person name="Nobrega F."/>
            <person name="Rodrigues L."/>
            <person name="Saibo N.J.M."/>
            <person name="Varela M.C."/>
            <person name="Egas C."/>
            <person name="Matos J."/>
            <person name="Miguel C.M."/>
            <person name="Oliveira M.M."/>
            <person name="Ricardo C.P."/>
            <person name="Goncalves S."/>
        </authorList>
    </citation>
    <scope>NUCLEOTIDE SEQUENCE [LARGE SCALE GENOMIC DNA]</scope>
    <source>
        <strain evidence="2">cv. HL8</strain>
    </source>
</reference>
<comment type="caution">
    <text evidence="1">The sequence shown here is derived from an EMBL/GenBank/DDBJ whole genome shotgun (WGS) entry which is preliminary data.</text>
</comment>
<keyword evidence="2" id="KW-1185">Reference proteome</keyword>
<protein>
    <recommendedName>
        <fullName evidence="3">DUF4219 domain-containing protein</fullName>
    </recommendedName>
</protein>
<sequence>MLNKLPLKAINLTIKIESKKIPEEEESYAAWSDRMKTILMRHDLWNIVETTTEPTTRVWSKKNAMALYLIRESCGLGRFSLIEKIKYAKSAWDVFAKMSESDTGPVIADPNSGWMLEIPARYSKSFDFYSRSTKNLAGMRNDENSGFSQYLSFEKHIRKGNWDAAMQFINSHPEAVSARISFLESTALHIAIFEGHTNIVEELVKIMSEENLKIKDTSGFTVLGHCAMAGNIQMAKCIIGKSRSLLSIGNGIDDLIPVVLAIACNHSGAEMARYLYSETPLEDLMPRNGINGATFITWAIYSKAIDMALNLLDSYPELAITLDCYGQSPVQVLAGMSFAYRSGNQLVCWKQWIYNSEYHSLFSISLLNYMLFCSRLEELIYECWFYI</sequence>
<organism evidence="1 2">
    <name type="scientific">Quercus suber</name>
    <name type="common">Cork oak</name>
    <dbReference type="NCBI Taxonomy" id="58331"/>
    <lineage>
        <taxon>Eukaryota</taxon>
        <taxon>Viridiplantae</taxon>
        <taxon>Streptophyta</taxon>
        <taxon>Embryophyta</taxon>
        <taxon>Tracheophyta</taxon>
        <taxon>Spermatophyta</taxon>
        <taxon>Magnoliopsida</taxon>
        <taxon>eudicotyledons</taxon>
        <taxon>Gunneridae</taxon>
        <taxon>Pentapetalae</taxon>
        <taxon>rosids</taxon>
        <taxon>fabids</taxon>
        <taxon>Fagales</taxon>
        <taxon>Fagaceae</taxon>
        <taxon>Quercus</taxon>
    </lineage>
</organism>
<evidence type="ECO:0000313" key="2">
    <source>
        <dbReference type="Proteomes" id="UP000237347"/>
    </source>
</evidence>
<dbReference type="PANTHER" id="PTHR47303:SF1">
    <property type="entry name" value="NF-KAPPA-B INHIBITOR BETA"/>
    <property type="match status" value="1"/>
</dbReference>
<dbReference type="SUPFAM" id="SSF48403">
    <property type="entry name" value="Ankyrin repeat"/>
    <property type="match status" value="1"/>
</dbReference>
<dbReference type="Proteomes" id="UP000237347">
    <property type="component" value="Unassembled WGS sequence"/>
</dbReference>
<dbReference type="SMART" id="SM00248">
    <property type="entry name" value="ANK"/>
    <property type="match status" value="3"/>
</dbReference>
<dbReference type="PANTHER" id="PTHR47303">
    <property type="match status" value="1"/>
</dbReference>
<dbReference type="Pfam" id="PF12796">
    <property type="entry name" value="Ank_2"/>
    <property type="match status" value="1"/>
</dbReference>
<dbReference type="EMBL" id="PKMF04000428">
    <property type="protein sequence ID" value="KAK7832263.1"/>
    <property type="molecule type" value="Genomic_DNA"/>
</dbReference>
<evidence type="ECO:0008006" key="3">
    <source>
        <dbReference type="Google" id="ProtNLM"/>
    </source>
</evidence>
<accession>A0AAW0JZC7</accession>
<name>A0AAW0JZC7_QUESU</name>
<proteinExistence type="predicted"/>
<dbReference type="AlphaFoldDB" id="A0AAW0JZC7"/>
<dbReference type="Gene3D" id="1.25.40.20">
    <property type="entry name" value="Ankyrin repeat-containing domain"/>
    <property type="match status" value="1"/>
</dbReference>